<accession>A0A1V0EE21</accession>
<dbReference type="Proteomes" id="UP000222485">
    <property type="component" value="Genome"/>
</dbReference>
<gene>
    <name evidence="1" type="ORF">Ccr32_gp245</name>
</gene>
<proteinExistence type="predicted"/>
<evidence type="ECO:0000313" key="1">
    <source>
        <dbReference type="EMBL" id="ARB15163.1"/>
    </source>
</evidence>
<protein>
    <submittedName>
        <fullName evidence="1">Uncharacterized protein</fullName>
    </submittedName>
</protein>
<name>A0A1V0EE21_9CAUD</name>
<sequence length="88" mass="9539">MRNFSVLLSLHDERRLYVVEASDPGKAVAFAKRVAAAHDTVGSNWEMEVVFHGASYLAMKGASVKVIDLRSSAQEQEPVPHAQRGGGC</sequence>
<evidence type="ECO:0000313" key="2">
    <source>
        <dbReference type="Proteomes" id="UP000222485"/>
    </source>
</evidence>
<organism evidence="1 2">
    <name type="scientific">Caulobacter phage Ccr32</name>
    <dbReference type="NCBI Taxonomy" id="1959738"/>
    <lineage>
        <taxon>Viruses</taxon>
        <taxon>Duplodnaviria</taxon>
        <taxon>Heunggongvirae</taxon>
        <taxon>Uroviricota</taxon>
        <taxon>Caudoviricetes</taxon>
        <taxon>Jeanschmidtviridae</taxon>
        <taxon>Shapirovirus</taxon>
        <taxon>Shapirovirus cbk</taxon>
    </lineage>
</organism>
<reference evidence="2" key="1">
    <citation type="journal article" date="2017" name="Curr. Microbiol.">
        <title>Genomic Diversity of Type B3 Bacteriophages of Caulobacter crescentus.</title>
        <authorList>
            <person name="Ash K.T."/>
            <person name="Drake K.M."/>
            <person name="Gibbs W.S."/>
            <person name="Ely B."/>
        </authorList>
    </citation>
    <scope>NUCLEOTIDE SEQUENCE [LARGE SCALE GENOMIC DNA]</scope>
</reference>
<dbReference type="EMBL" id="KY555146">
    <property type="protein sequence ID" value="ARB15163.1"/>
    <property type="molecule type" value="Genomic_DNA"/>
</dbReference>